<gene>
    <name evidence="1" type="ORF">SBAD_LOCUS6093</name>
</gene>
<dbReference type="InterPro" id="IPR024079">
    <property type="entry name" value="MetalloPept_cat_dom_sf"/>
</dbReference>
<keyword evidence="2" id="KW-1185">Reference proteome</keyword>
<evidence type="ECO:0000313" key="2">
    <source>
        <dbReference type="Proteomes" id="UP000270296"/>
    </source>
</evidence>
<protein>
    <submittedName>
        <fullName evidence="3">Peptidase_M13_N domain-containing protein</fullName>
    </submittedName>
</protein>
<reference evidence="3" key="1">
    <citation type="submission" date="2016-06" db="UniProtKB">
        <authorList>
            <consortium name="WormBaseParasite"/>
        </authorList>
    </citation>
    <scope>IDENTIFICATION</scope>
</reference>
<dbReference type="Gene3D" id="1.10.1380.10">
    <property type="entry name" value="Neutral endopeptidase , domain2"/>
    <property type="match status" value="1"/>
</dbReference>
<organism evidence="3">
    <name type="scientific">Soboliphyme baturini</name>
    <dbReference type="NCBI Taxonomy" id="241478"/>
    <lineage>
        <taxon>Eukaryota</taxon>
        <taxon>Metazoa</taxon>
        <taxon>Ecdysozoa</taxon>
        <taxon>Nematoda</taxon>
        <taxon>Enoplea</taxon>
        <taxon>Dorylaimia</taxon>
        <taxon>Dioctophymatida</taxon>
        <taxon>Dioctophymatoidea</taxon>
        <taxon>Soboliphymatidae</taxon>
        <taxon>Soboliphyme</taxon>
    </lineage>
</organism>
<dbReference type="InterPro" id="IPR042089">
    <property type="entry name" value="Peptidase_M13_dom_2"/>
</dbReference>
<dbReference type="AlphaFoldDB" id="A0A183IR46"/>
<reference evidence="1 2" key="2">
    <citation type="submission" date="2018-11" db="EMBL/GenBank/DDBJ databases">
        <authorList>
            <consortium name="Pathogen Informatics"/>
        </authorList>
    </citation>
    <scope>NUCLEOTIDE SEQUENCE [LARGE SCALE GENOMIC DNA]</scope>
</reference>
<evidence type="ECO:0000313" key="1">
    <source>
        <dbReference type="EMBL" id="VDP09202.1"/>
    </source>
</evidence>
<dbReference type="InterPro" id="IPR000718">
    <property type="entry name" value="Peptidase_M13"/>
</dbReference>
<name>A0A183IR46_9BILA</name>
<dbReference type="Proteomes" id="UP000270296">
    <property type="component" value="Unassembled WGS sequence"/>
</dbReference>
<evidence type="ECO:0000313" key="3">
    <source>
        <dbReference type="WBParaSite" id="SBAD_0000633101-mRNA-1"/>
    </source>
</evidence>
<sequence>MVVSYVAYAFNNTEANGINATTPISDAEHGSGGGIDNPVQDAPNLSRYEKFVLETMNASKDPCDNFYQYACGSAIANWKIEHRYAQRHSIITSLESELLSSMHQSIMNIGTSGNASGFEQKLKNFHS</sequence>
<dbReference type="WBParaSite" id="SBAD_0000633101-mRNA-1">
    <property type="protein sequence ID" value="SBAD_0000633101-mRNA-1"/>
    <property type="gene ID" value="SBAD_0000633101"/>
</dbReference>
<accession>A0A183IR46</accession>
<dbReference type="GO" id="GO:0006508">
    <property type="term" value="P:proteolysis"/>
    <property type="evidence" value="ECO:0007669"/>
    <property type="project" value="InterPro"/>
</dbReference>
<dbReference type="SUPFAM" id="SSF55486">
    <property type="entry name" value="Metalloproteases ('zincins'), catalytic domain"/>
    <property type="match status" value="1"/>
</dbReference>
<dbReference type="Gene3D" id="3.40.390.10">
    <property type="entry name" value="Collagenase (Catalytic Domain)"/>
    <property type="match status" value="1"/>
</dbReference>
<proteinExistence type="predicted"/>
<dbReference type="EMBL" id="UZAM01009483">
    <property type="protein sequence ID" value="VDP09202.1"/>
    <property type="molecule type" value="Genomic_DNA"/>
</dbReference>
<dbReference type="PROSITE" id="PS51885">
    <property type="entry name" value="NEPRILYSIN"/>
    <property type="match status" value="1"/>
</dbReference>
<dbReference type="GO" id="GO:0004222">
    <property type="term" value="F:metalloendopeptidase activity"/>
    <property type="evidence" value="ECO:0007669"/>
    <property type="project" value="InterPro"/>
</dbReference>
<dbReference type="OrthoDB" id="6475849at2759"/>